<comment type="caution">
    <text evidence="2">The sequence shown here is derived from an EMBL/GenBank/DDBJ whole genome shotgun (WGS) entry which is preliminary data.</text>
</comment>
<dbReference type="Proteomes" id="UP000813444">
    <property type="component" value="Unassembled WGS sequence"/>
</dbReference>
<reference evidence="2" key="1">
    <citation type="journal article" date="2021" name="Nat. Commun.">
        <title>Genetic determinants of endophytism in the Arabidopsis root mycobiome.</title>
        <authorList>
            <person name="Mesny F."/>
            <person name="Miyauchi S."/>
            <person name="Thiergart T."/>
            <person name="Pickel B."/>
            <person name="Atanasova L."/>
            <person name="Karlsson M."/>
            <person name="Huettel B."/>
            <person name="Barry K.W."/>
            <person name="Haridas S."/>
            <person name="Chen C."/>
            <person name="Bauer D."/>
            <person name="Andreopoulos W."/>
            <person name="Pangilinan J."/>
            <person name="LaButti K."/>
            <person name="Riley R."/>
            <person name="Lipzen A."/>
            <person name="Clum A."/>
            <person name="Drula E."/>
            <person name="Henrissat B."/>
            <person name="Kohler A."/>
            <person name="Grigoriev I.V."/>
            <person name="Martin F.M."/>
            <person name="Hacquard S."/>
        </authorList>
    </citation>
    <scope>NUCLEOTIDE SEQUENCE</scope>
    <source>
        <strain evidence="2">MPI-CAGE-CH-0235</strain>
    </source>
</reference>
<gene>
    <name evidence="2" type="ORF">B0I35DRAFT_445180</name>
</gene>
<protein>
    <submittedName>
        <fullName evidence="2">Uncharacterized protein</fullName>
    </submittedName>
</protein>
<keyword evidence="3" id="KW-1185">Reference proteome</keyword>
<feature type="chain" id="PRO_5035447592" evidence="1">
    <location>
        <begin position="21"/>
        <end position="174"/>
    </location>
</feature>
<evidence type="ECO:0000313" key="3">
    <source>
        <dbReference type="Proteomes" id="UP000813444"/>
    </source>
</evidence>
<organism evidence="2 3">
    <name type="scientific">Stachybotrys elegans</name>
    <dbReference type="NCBI Taxonomy" id="80388"/>
    <lineage>
        <taxon>Eukaryota</taxon>
        <taxon>Fungi</taxon>
        <taxon>Dikarya</taxon>
        <taxon>Ascomycota</taxon>
        <taxon>Pezizomycotina</taxon>
        <taxon>Sordariomycetes</taxon>
        <taxon>Hypocreomycetidae</taxon>
        <taxon>Hypocreales</taxon>
        <taxon>Stachybotryaceae</taxon>
        <taxon>Stachybotrys</taxon>
    </lineage>
</organism>
<name>A0A8K0SA11_9HYPO</name>
<proteinExistence type="predicted"/>
<dbReference type="AlphaFoldDB" id="A0A8K0SA11"/>
<dbReference type="OrthoDB" id="5102875at2759"/>
<feature type="signal peptide" evidence="1">
    <location>
        <begin position="1"/>
        <end position="20"/>
    </location>
</feature>
<accession>A0A8K0SA11</accession>
<evidence type="ECO:0000256" key="1">
    <source>
        <dbReference type="SAM" id="SignalP"/>
    </source>
</evidence>
<sequence length="174" mass="18551">MKYLIKVLGFALLFTTAAQAVTNYNNAPSGAHYASGFEEPACALTVGADGVSTVKCTGTQIGGVGHTNANVLLAVTATFTGVCQNPGVNRKIVEPFTETKTDTVEQTIRSTKNGQLVVPEQTTIAETTEDFEATFECPNPNWMPEVTSSAVTFVYTLTFEGFTQQQPFIIISGP</sequence>
<evidence type="ECO:0000313" key="2">
    <source>
        <dbReference type="EMBL" id="KAH7304399.1"/>
    </source>
</evidence>
<keyword evidence="1" id="KW-0732">Signal</keyword>
<dbReference type="EMBL" id="JAGPNK010000023">
    <property type="protein sequence ID" value="KAH7304399.1"/>
    <property type="molecule type" value="Genomic_DNA"/>
</dbReference>